<protein>
    <recommendedName>
        <fullName evidence="5">ubiquitinyl hydrolase 1</fullName>
        <ecNumber evidence="5">3.4.19.12</ecNumber>
    </recommendedName>
</protein>
<reference evidence="17" key="1">
    <citation type="submission" date="2024-02" db="UniProtKB">
        <authorList>
            <consortium name="WormBaseParasite"/>
        </authorList>
    </citation>
    <scope>IDENTIFICATION</scope>
</reference>
<evidence type="ECO:0000313" key="16">
    <source>
        <dbReference type="Proteomes" id="UP000035681"/>
    </source>
</evidence>
<evidence type="ECO:0000256" key="9">
    <source>
        <dbReference type="ARBA" id="ARBA00022723"/>
    </source>
</evidence>
<dbReference type="SUPFAM" id="SSF54001">
    <property type="entry name" value="Cysteine proteinases"/>
    <property type="match status" value="1"/>
</dbReference>
<evidence type="ECO:0000259" key="15">
    <source>
        <dbReference type="PROSITE" id="PS50235"/>
    </source>
</evidence>
<dbReference type="SUPFAM" id="SSF74924">
    <property type="entry name" value="Cap-Gly domain"/>
    <property type="match status" value="1"/>
</dbReference>
<dbReference type="InterPro" id="IPR000938">
    <property type="entry name" value="CAP-Gly_domain"/>
</dbReference>
<evidence type="ECO:0000256" key="14">
    <source>
        <dbReference type="SAM" id="MobiDB-lite"/>
    </source>
</evidence>
<dbReference type="Gene3D" id="2.30.30.190">
    <property type="entry name" value="CAP Gly-rich-like domain"/>
    <property type="match status" value="1"/>
</dbReference>
<organism evidence="16 17">
    <name type="scientific">Strongyloides stercoralis</name>
    <name type="common">Threadworm</name>
    <dbReference type="NCBI Taxonomy" id="6248"/>
    <lineage>
        <taxon>Eukaryota</taxon>
        <taxon>Metazoa</taxon>
        <taxon>Ecdysozoa</taxon>
        <taxon>Nematoda</taxon>
        <taxon>Chromadorea</taxon>
        <taxon>Rhabditida</taxon>
        <taxon>Tylenchina</taxon>
        <taxon>Panagrolaimomorpha</taxon>
        <taxon>Strongyloidoidea</taxon>
        <taxon>Strongyloididae</taxon>
        <taxon>Strongyloides</taxon>
    </lineage>
</organism>
<keyword evidence="7" id="KW-0597">Phosphoprotein</keyword>
<dbReference type="GO" id="GO:0048471">
    <property type="term" value="C:perinuclear region of cytoplasm"/>
    <property type="evidence" value="ECO:0007669"/>
    <property type="project" value="UniProtKB-SubCell"/>
</dbReference>
<evidence type="ECO:0000256" key="7">
    <source>
        <dbReference type="ARBA" id="ARBA00022553"/>
    </source>
</evidence>
<evidence type="ECO:0000256" key="3">
    <source>
        <dbReference type="ARBA" id="ARBA00004556"/>
    </source>
</evidence>
<comment type="subcellular location">
    <subcellularLocation>
        <location evidence="2">Cytoplasm</location>
        <location evidence="2">Cytoskeleton</location>
        <location evidence="2">Microtubule organizing center</location>
        <location evidence="2">Centrosome</location>
    </subcellularLocation>
    <subcellularLocation>
        <location evidence="3">Cytoplasm</location>
        <location evidence="3">Perinuclear region</location>
    </subcellularLocation>
</comment>
<dbReference type="Proteomes" id="UP000035681">
    <property type="component" value="Unplaced"/>
</dbReference>
<evidence type="ECO:0000256" key="12">
    <source>
        <dbReference type="ARBA" id="ARBA00022807"/>
    </source>
</evidence>
<keyword evidence="12" id="KW-0788">Thiol protease</keyword>
<keyword evidence="8" id="KW-0645">Protease</keyword>
<evidence type="ECO:0000256" key="1">
    <source>
        <dbReference type="ARBA" id="ARBA00000707"/>
    </source>
</evidence>
<keyword evidence="9" id="KW-0479">Metal-binding</keyword>
<dbReference type="PROSITE" id="PS50235">
    <property type="entry name" value="USP_3"/>
    <property type="match status" value="1"/>
</dbReference>
<feature type="compositionally biased region" description="Basic residues" evidence="14">
    <location>
        <begin position="1030"/>
        <end position="1042"/>
    </location>
</feature>
<keyword evidence="10" id="KW-0833">Ubl conjugation pathway</keyword>
<dbReference type="SMART" id="SM01052">
    <property type="entry name" value="CAP_GLY"/>
    <property type="match status" value="1"/>
</dbReference>
<comment type="similarity">
    <text evidence="4">Belongs to the peptidase C19 family.</text>
</comment>
<dbReference type="InterPro" id="IPR028889">
    <property type="entry name" value="USP"/>
</dbReference>
<dbReference type="GO" id="GO:0006508">
    <property type="term" value="P:proteolysis"/>
    <property type="evidence" value="ECO:0007669"/>
    <property type="project" value="UniProtKB-KW"/>
</dbReference>
<evidence type="ECO:0000256" key="10">
    <source>
        <dbReference type="ARBA" id="ARBA00022786"/>
    </source>
</evidence>
<keyword evidence="6" id="KW-0963">Cytoplasm</keyword>
<comment type="catalytic activity">
    <reaction evidence="1">
        <text>Thiol-dependent hydrolysis of ester, thioester, amide, peptide and isopeptide bonds formed by the C-terminal Gly of ubiquitin (a 76-residue protein attached to proteins as an intracellular targeting signal).</text>
        <dbReference type="EC" id="3.4.19.12"/>
    </reaction>
</comment>
<accession>A0AAF5D9N7</accession>
<dbReference type="GO" id="GO:0046872">
    <property type="term" value="F:metal ion binding"/>
    <property type="evidence" value="ECO:0007669"/>
    <property type="project" value="UniProtKB-KW"/>
</dbReference>
<dbReference type="AlphaFoldDB" id="A0AAF5D9N7"/>
<evidence type="ECO:0000256" key="6">
    <source>
        <dbReference type="ARBA" id="ARBA00022490"/>
    </source>
</evidence>
<feature type="region of interest" description="Disordered" evidence="14">
    <location>
        <begin position="1023"/>
        <end position="1042"/>
    </location>
</feature>
<name>A0AAF5D9N7_STRER</name>
<evidence type="ECO:0000256" key="8">
    <source>
        <dbReference type="ARBA" id="ARBA00022670"/>
    </source>
</evidence>
<proteinExistence type="inferred from homology"/>
<sequence>MHEQITLLHPMRSEDHNFKEKLPLFIDHGSSSIVCENNTYHSPIIYDKCYIIKENIDGFIYDSSTMMIQNHCMIVGGTILQDVNPRLSIDVLNKYYEYLRSYHNKSLGKIVIKKSLDNIDEYGVIDMENDKAIPLNTIEAKILTSVSNLNERLRMFFNKERMEFLQDLIAGSECVVEIENKLYPAKIESILQKMSDNGIRFQVSVEGSSMYKNVYGNSQFFATNESRQPLFLGPEKIYSNYSISNISPNIVRNGDRIQIRQRASSQSALRNPQFSNYDRYPNNISGSNSMQFSQIKYQPKNLYGNYNLGTSNDMITPSITYDELSQQYYNNTVNTKPLQNGTSNIKKKEDHSFRKAIGKSINKGIDLIKSKSHTKIGSKIIPCTSSNIISDYSRGSFDLTERIIFCDEEGGKHFGTVKYYGLLSSPSLDNFIGIQCDDDDVGFGNGELNGKRYFYCDDGKAAFVHSKTCWKMSDYEYQRKKDDEKKVKEVAEIELKRKLKPDDQVIVKYLDYKKDAIFEYSFIANDNKWYAIITIINDKTPPLWKKISKDLTSIIPIKVLSKIERNYNSTAIVPLSALSMKTLINTPIMSTEPMGPPPSYTESLQHEKIIGSSSSVKNFGNIDSGIEEKPSQPSKNYDSLIGRFKGIQGHNNSCYLDATLYSMFLQSTEFDSLILEKKKTVDDIKEFNEIQRILKNEIVYPLRKFHFVRADHVLKLRILLGNILNDKIGMTENEKDPEEFMNALFEKVFKIKPLLRLRNINDGKIHDTFFCPLIADDSWTFQQRKLMNLQYLFDRSIFSSAIELAEIPNLLIIQLPRSGEVKIFEKILPTITLDISNAVYTNTKLCRLCKRSPATKKCPECFLTKECYLKDVFYCTRCFKEGHNDINSSTHVPCEVITKNVYQPRKILLKLSAVLCIETSHYVSFVNCNVNSATPENDRWVFFDSMADREGLSEGYNVPTVKQVPNLSRWLTDEGFKKLYEILSQSGWSLPPLQQDNDPLLKRLLADCYICIYQYTDELNDCERGSSKSSSRKKKRYYNKVN</sequence>
<keyword evidence="16" id="KW-1185">Reference proteome</keyword>
<dbReference type="WBParaSite" id="TCONS_00008970.p1">
    <property type="protein sequence ID" value="TCONS_00008970.p1"/>
    <property type="gene ID" value="XLOC_006832"/>
</dbReference>
<keyword evidence="13" id="KW-0862">Zinc</keyword>
<dbReference type="GO" id="GO:0005813">
    <property type="term" value="C:centrosome"/>
    <property type="evidence" value="ECO:0007669"/>
    <property type="project" value="UniProtKB-SubCell"/>
</dbReference>
<evidence type="ECO:0000313" key="17">
    <source>
        <dbReference type="WBParaSite" id="TCONS_00008970.p1"/>
    </source>
</evidence>
<dbReference type="Gene3D" id="3.90.70.10">
    <property type="entry name" value="Cysteine proteinases"/>
    <property type="match status" value="1"/>
</dbReference>
<dbReference type="EC" id="3.4.19.12" evidence="5"/>
<dbReference type="PANTHER" id="PTHR11830">
    <property type="entry name" value="40S RIBOSOMAL PROTEIN S3A"/>
    <property type="match status" value="1"/>
</dbReference>
<dbReference type="InterPro" id="IPR038765">
    <property type="entry name" value="Papain-like_cys_pep_sf"/>
</dbReference>
<evidence type="ECO:0000256" key="5">
    <source>
        <dbReference type="ARBA" id="ARBA00012759"/>
    </source>
</evidence>
<dbReference type="InterPro" id="IPR036859">
    <property type="entry name" value="CAP-Gly_dom_sf"/>
</dbReference>
<dbReference type="Pfam" id="PF01302">
    <property type="entry name" value="CAP_GLY"/>
    <property type="match status" value="1"/>
</dbReference>
<feature type="domain" description="USP" evidence="15">
    <location>
        <begin position="645"/>
        <end position="973"/>
    </location>
</feature>
<dbReference type="GO" id="GO:0004843">
    <property type="term" value="F:cysteine-type deubiquitinase activity"/>
    <property type="evidence" value="ECO:0007669"/>
    <property type="project" value="UniProtKB-EC"/>
</dbReference>
<evidence type="ECO:0000256" key="2">
    <source>
        <dbReference type="ARBA" id="ARBA00004300"/>
    </source>
</evidence>
<evidence type="ECO:0000256" key="13">
    <source>
        <dbReference type="ARBA" id="ARBA00022833"/>
    </source>
</evidence>
<evidence type="ECO:0000256" key="11">
    <source>
        <dbReference type="ARBA" id="ARBA00022801"/>
    </source>
</evidence>
<keyword evidence="11" id="KW-0378">Hydrolase</keyword>
<evidence type="ECO:0000256" key="4">
    <source>
        <dbReference type="ARBA" id="ARBA00009085"/>
    </source>
</evidence>